<dbReference type="AlphaFoldDB" id="A0A6A6W4L4"/>
<dbReference type="GO" id="GO:0005628">
    <property type="term" value="C:prospore membrane"/>
    <property type="evidence" value="ECO:0007669"/>
    <property type="project" value="TreeGrafter"/>
</dbReference>
<dbReference type="InterPro" id="IPR052786">
    <property type="entry name" value="Spore_wall_assembly"/>
</dbReference>
<keyword evidence="7" id="KW-1185">Reference proteome</keyword>
<dbReference type="GeneID" id="54482381"/>
<dbReference type="Pfam" id="PF07264">
    <property type="entry name" value="EI24"/>
    <property type="match status" value="1"/>
</dbReference>
<evidence type="ECO:0000313" key="7">
    <source>
        <dbReference type="Proteomes" id="UP000799437"/>
    </source>
</evidence>
<dbReference type="InterPro" id="IPR059112">
    <property type="entry name" value="CysZ/EI24"/>
</dbReference>
<evidence type="ECO:0000256" key="1">
    <source>
        <dbReference type="ARBA" id="ARBA00004141"/>
    </source>
</evidence>
<evidence type="ECO:0008006" key="8">
    <source>
        <dbReference type="Google" id="ProtNLM"/>
    </source>
</evidence>
<evidence type="ECO:0000256" key="2">
    <source>
        <dbReference type="ARBA" id="ARBA00022692"/>
    </source>
</evidence>
<dbReference type="PANTHER" id="PTHR34292:SF2">
    <property type="entry name" value="OUTER SPORE WALL PROTEIN LDS1"/>
    <property type="match status" value="1"/>
</dbReference>
<sequence length="284" mass="31089">MSEKVKETAREEVEKLRALTVDAARSTAYLYPLKGIAYFFTHRSLWKPLTAKLAPTMTLGVGVTTFMFAVTYLPQAAFLAIFNGPLAALTSILLVLSESSTIFTVLSKNFFIEEALLDTFDGTLLTRSQTELVSQGRDVKAGSDPIGKLGKLAKKPFARFAPKAIIRYFMYLPLNFIPVIGTALFIILQGRRTGPVAHTRYFQLKGMSASQKDKYVEDRKAAYTSFGVVATLLEMVPFAGIFFSFTNTVGAALWAADLEQRSNTAPSLRAQAAAAEGQSTGVQR</sequence>
<keyword evidence="2 5" id="KW-0812">Transmembrane</keyword>
<protein>
    <recommendedName>
        <fullName evidence="8">Outer spore wall protein RRT8</fullName>
    </recommendedName>
</protein>
<name>A0A6A6W4L4_9PEZI</name>
<keyword evidence="3 5" id="KW-1133">Transmembrane helix</keyword>
<keyword evidence="4 5" id="KW-0472">Membrane</keyword>
<evidence type="ECO:0000256" key="3">
    <source>
        <dbReference type="ARBA" id="ARBA00022989"/>
    </source>
</evidence>
<accession>A0A6A6W4L4</accession>
<dbReference type="PANTHER" id="PTHR34292">
    <property type="entry name" value="OUTER SPORE WALL PROTEIN LDS1"/>
    <property type="match status" value="1"/>
</dbReference>
<dbReference type="RefSeq" id="XP_033599946.1">
    <property type="nucleotide sequence ID" value="XM_033741327.1"/>
</dbReference>
<dbReference type="Proteomes" id="UP000799437">
    <property type="component" value="Unassembled WGS sequence"/>
</dbReference>
<feature type="transmembrane region" description="Helical" evidence="5">
    <location>
        <begin position="53"/>
        <end position="70"/>
    </location>
</feature>
<dbReference type="GO" id="GO:0005811">
    <property type="term" value="C:lipid droplet"/>
    <property type="evidence" value="ECO:0007669"/>
    <property type="project" value="TreeGrafter"/>
</dbReference>
<comment type="subcellular location">
    <subcellularLocation>
        <location evidence="1">Membrane</location>
        <topology evidence="1">Multi-pass membrane protein</topology>
    </subcellularLocation>
</comment>
<feature type="transmembrane region" description="Helical" evidence="5">
    <location>
        <begin position="76"/>
        <end position="96"/>
    </location>
</feature>
<evidence type="ECO:0000256" key="4">
    <source>
        <dbReference type="ARBA" id="ARBA00023136"/>
    </source>
</evidence>
<dbReference type="EMBL" id="ML996573">
    <property type="protein sequence ID" value="KAF2757495.1"/>
    <property type="molecule type" value="Genomic_DNA"/>
</dbReference>
<evidence type="ECO:0000313" key="6">
    <source>
        <dbReference type="EMBL" id="KAF2757495.1"/>
    </source>
</evidence>
<organism evidence="6 7">
    <name type="scientific">Pseudovirgaria hyperparasitica</name>
    <dbReference type="NCBI Taxonomy" id="470096"/>
    <lineage>
        <taxon>Eukaryota</taxon>
        <taxon>Fungi</taxon>
        <taxon>Dikarya</taxon>
        <taxon>Ascomycota</taxon>
        <taxon>Pezizomycotina</taxon>
        <taxon>Dothideomycetes</taxon>
        <taxon>Dothideomycetes incertae sedis</taxon>
        <taxon>Acrospermales</taxon>
        <taxon>Acrospermaceae</taxon>
        <taxon>Pseudovirgaria</taxon>
    </lineage>
</organism>
<evidence type="ECO:0000256" key="5">
    <source>
        <dbReference type="SAM" id="Phobius"/>
    </source>
</evidence>
<gene>
    <name evidence="6" type="ORF">EJ05DRAFT_391545</name>
</gene>
<proteinExistence type="predicted"/>
<feature type="transmembrane region" description="Helical" evidence="5">
    <location>
        <begin position="168"/>
        <end position="188"/>
    </location>
</feature>
<reference evidence="6" key="1">
    <citation type="journal article" date="2020" name="Stud. Mycol.">
        <title>101 Dothideomycetes genomes: a test case for predicting lifestyles and emergence of pathogens.</title>
        <authorList>
            <person name="Haridas S."/>
            <person name="Albert R."/>
            <person name="Binder M."/>
            <person name="Bloem J."/>
            <person name="Labutti K."/>
            <person name="Salamov A."/>
            <person name="Andreopoulos B."/>
            <person name="Baker S."/>
            <person name="Barry K."/>
            <person name="Bills G."/>
            <person name="Bluhm B."/>
            <person name="Cannon C."/>
            <person name="Castanera R."/>
            <person name="Culley D."/>
            <person name="Daum C."/>
            <person name="Ezra D."/>
            <person name="Gonzalez J."/>
            <person name="Henrissat B."/>
            <person name="Kuo A."/>
            <person name="Liang C."/>
            <person name="Lipzen A."/>
            <person name="Lutzoni F."/>
            <person name="Magnuson J."/>
            <person name="Mondo S."/>
            <person name="Nolan M."/>
            <person name="Ohm R."/>
            <person name="Pangilinan J."/>
            <person name="Park H.-J."/>
            <person name="Ramirez L."/>
            <person name="Alfaro M."/>
            <person name="Sun H."/>
            <person name="Tritt A."/>
            <person name="Yoshinaga Y."/>
            <person name="Zwiers L.-H."/>
            <person name="Turgeon B."/>
            <person name="Goodwin S."/>
            <person name="Spatafora J."/>
            <person name="Crous P."/>
            <person name="Grigoriev I."/>
        </authorList>
    </citation>
    <scope>NUCLEOTIDE SEQUENCE</scope>
    <source>
        <strain evidence="6">CBS 121739</strain>
    </source>
</reference>
<dbReference type="GO" id="GO:0005619">
    <property type="term" value="C:ascospore wall"/>
    <property type="evidence" value="ECO:0007669"/>
    <property type="project" value="TreeGrafter"/>
</dbReference>
<dbReference type="OrthoDB" id="10012223at2759"/>